<evidence type="ECO:0000313" key="2">
    <source>
        <dbReference type="Proteomes" id="UP000177798"/>
    </source>
</evidence>
<dbReference type="OrthoDB" id="184880at2759"/>
<dbReference type="Proteomes" id="UP000177798">
    <property type="component" value="Chromosome 6"/>
</dbReference>
<dbReference type="CDD" id="cd02440">
    <property type="entry name" value="AdoMet_MTases"/>
    <property type="match status" value="1"/>
</dbReference>
<dbReference type="Pfam" id="PF13489">
    <property type="entry name" value="Methyltransf_23"/>
    <property type="match status" value="1"/>
</dbReference>
<protein>
    <submittedName>
        <fullName evidence="1">Uncharacterized protein</fullName>
    </submittedName>
</protein>
<dbReference type="AlphaFoldDB" id="A0A1D9Q698"/>
<sequence length="295" mass="33217">MARRVINGFIDAVVEGPVEGSIDKYPLQRDFQASTRLYLQHYICKRQLGHLLQPCIPLRKNIKVADVACGTGIWLIDLAKELAENYPSAQLQGFDISTAQFPPKGWLPKNVILDTLDILKPIPDSLREQFDVVHTGYLCLVVENGDPFPILDNLLALLKPGGYLQWDDGDFGGIYAQSTDPGVPKSALDELKNQAQSLVSGKYNDFRWITELDKAFQKRNLVVLANQYVPIDDEIAHPWTMTHLMASVEMGSIIERERGNAEEWWNMHRRAIAEMYHGASLRMSMVSVAGRKPEA</sequence>
<dbReference type="PANTHER" id="PTHR43591">
    <property type="entry name" value="METHYLTRANSFERASE"/>
    <property type="match status" value="1"/>
</dbReference>
<dbReference type="InterPro" id="IPR029063">
    <property type="entry name" value="SAM-dependent_MTases_sf"/>
</dbReference>
<gene>
    <name evidence="1" type="ORF">sscle_06g051860</name>
</gene>
<evidence type="ECO:0000313" key="1">
    <source>
        <dbReference type="EMBL" id="APA10416.1"/>
    </source>
</evidence>
<reference evidence="2" key="1">
    <citation type="journal article" date="2017" name="Genome Biol. Evol.">
        <title>The complete genome sequence of the phytopathogenic fungus Sclerotinia sclerotiorum reveals insights into the genome architecture of broad host range pathogens.</title>
        <authorList>
            <person name="Derbyshire M."/>
            <person name="Denton-Giles M."/>
            <person name="Hegedus D."/>
            <person name="Seifbarghy S."/>
            <person name="Rollins J."/>
            <person name="van Kan J."/>
            <person name="Seidl M.F."/>
            <person name="Faino L."/>
            <person name="Mbengue M."/>
            <person name="Navaud O."/>
            <person name="Raffaele S."/>
            <person name="Hammond-Kosack K."/>
            <person name="Heard S."/>
            <person name="Oliver R."/>
        </authorList>
    </citation>
    <scope>NUCLEOTIDE SEQUENCE [LARGE SCALE GENOMIC DNA]</scope>
    <source>
        <strain evidence="2">ATCC 18683 / 1980 / Ss-1</strain>
    </source>
</reference>
<dbReference type="Gene3D" id="3.40.50.150">
    <property type="entry name" value="Vaccinia Virus protein VP39"/>
    <property type="match status" value="1"/>
</dbReference>
<dbReference type="VEuPathDB" id="FungiDB:sscle_06g051860"/>
<name>A0A1D9Q698_SCLS1</name>
<dbReference type="PANTHER" id="PTHR43591:SF110">
    <property type="entry name" value="RHODANESE DOMAIN-CONTAINING PROTEIN"/>
    <property type="match status" value="1"/>
</dbReference>
<proteinExistence type="predicted"/>
<accession>A0A1D9Q698</accession>
<organism evidence="1 2">
    <name type="scientific">Sclerotinia sclerotiorum (strain ATCC 18683 / 1980 / Ss-1)</name>
    <name type="common">White mold</name>
    <name type="synonym">Whetzelinia sclerotiorum</name>
    <dbReference type="NCBI Taxonomy" id="665079"/>
    <lineage>
        <taxon>Eukaryota</taxon>
        <taxon>Fungi</taxon>
        <taxon>Dikarya</taxon>
        <taxon>Ascomycota</taxon>
        <taxon>Pezizomycotina</taxon>
        <taxon>Leotiomycetes</taxon>
        <taxon>Helotiales</taxon>
        <taxon>Sclerotiniaceae</taxon>
        <taxon>Sclerotinia</taxon>
    </lineage>
</organism>
<dbReference type="EMBL" id="CP017819">
    <property type="protein sequence ID" value="APA10416.1"/>
    <property type="molecule type" value="Genomic_DNA"/>
</dbReference>
<dbReference type="SUPFAM" id="SSF53335">
    <property type="entry name" value="S-adenosyl-L-methionine-dependent methyltransferases"/>
    <property type="match status" value="1"/>
</dbReference>